<reference evidence="6" key="1">
    <citation type="submission" date="2020-04" db="EMBL/GenBank/DDBJ databases">
        <authorList>
            <person name="Zhang T."/>
        </authorList>
    </citation>
    <scope>NUCLEOTIDE SEQUENCE</scope>
    <source>
        <strain evidence="6">HKST-UBA01</strain>
    </source>
</reference>
<organism evidence="6 7">
    <name type="scientific">Eiseniibacteriota bacterium</name>
    <dbReference type="NCBI Taxonomy" id="2212470"/>
    <lineage>
        <taxon>Bacteria</taxon>
        <taxon>Candidatus Eiseniibacteriota</taxon>
    </lineage>
</organism>
<evidence type="ECO:0000313" key="6">
    <source>
        <dbReference type="EMBL" id="MCA9726727.1"/>
    </source>
</evidence>
<dbReference type="InterPro" id="IPR036509">
    <property type="entry name" value="Met_Sox_Rdtase_MsrA_sf"/>
</dbReference>
<evidence type="ECO:0000259" key="5">
    <source>
        <dbReference type="Pfam" id="PF01625"/>
    </source>
</evidence>
<dbReference type="GO" id="GO:0008113">
    <property type="term" value="F:peptide-methionine (S)-S-oxide reductase activity"/>
    <property type="evidence" value="ECO:0007669"/>
    <property type="project" value="UniProtKB-UniRule"/>
</dbReference>
<dbReference type="HAMAP" id="MF_01401">
    <property type="entry name" value="MsrA"/>
    <property type="match status" value="1"/>
</dbReference>
<dbReference type="EMBL" id="JAGQHR010000060">
    <property type="protein sequence ID" value="MCA9726727.1"/>
    <property type="molecule type" value="Genomic_DNA"/>
</dbReference>
<comment type="similarity">
    <text evidence="4">Belongs to the MsrA Met sulfoxide reductase family.</text>
</comment>
<evidence type="ECO:0000256" key="2">
    <source>
        <dbReference type="ARBA" id="ARBA00047806"/>
    </source>
</evidence>
<dbReference type="NCBIfam" id="TIGR00401">
    <property type="entry name" value="msrA"/>
    <property type="match status" value="1"/>
</dbReference>
<dbReference type="EC" id="1.8.4.11" evidence="4"/>
<feature type="domain" description="Peptide methionine sulphoxide reductase MsrA" evidence="5">
    <location>
        <begin position="92"/>
        <end position="242"/>
    </location>
</feature>
<proteinExistence type="inferred from homology"/>
<evidence type="ECO:0000256" key="1">
    <source>
        <dbReference type="ARBA" id="ARBA00023002"/>
    </source>
</evidence>
<comment type="catalytic activity">
    <reaction evidence="2 4">
        <text>L-methionyl-[protein] + [thioredoxin]-disulfide + H2O = L-methionyl-(S)-S-oxide-[protein] + [thioredoxin]-dithiol</text>
        <dbReference type="Rhea" id="RHEA:14217"/>
        <dbReference type="Rhea" id="RHEA-COMP:10698"/>
        <dbReference type="Rhea" id="RHEA-COMP:10700"/>
        <dbReference type="Rhea" id="RHEA-COMP:12313"/>
        <dbReference type="Rhea" id="RHEA-COMP:12315"/>
        <dbReference type="ChEBI" id="CHEBI:15377"/>
        <dbReference type="ChEBI" id="CHEBI:16044"/>
        <dbReference type="ChEBI" id="CHEBI:29950"/>
        <dbReference type="ChEBI" id="CHEBI:44120"/>
        <dbReference type="ChEBI" id="CHEBI:50058"/>
        <dbReference type="EC" id="1.8.4.11"/>
    </reaction>
</comment>
<feature type="active site" evidence="4">
    <location>
        <position position="98"/>
    </location>
</feature>
<evidence type="ECO:0000256" key="3">
    <source>
        <dbReference type="ARBA" id="ARBA00048782"/>
    </source>
</evidence>
<dbReference type="InterPro" id="IPR002569">
    <property type="entry name" value="Met_Sox_Rdtase_MsrA_dom"/>
</dbReference>
<accession>A0A956LY37</accession>
<dbReference type="SUPFAM" id="SSF55068">
    <property type="entry name" value="Peptide methionine sulfoxide reductase"/>
    <property type="match status" value="1"/>
</dbReference>
<dbReference type="PANTHER" id="PTHR43774">
    <property type="entry name" value="PEPTIDE METHIONINE SULFOXIDE REDUCTASE"/>
    <property type="match status" value="1"/>
</dbReference>
<evidence type="ECO:0000313" key="7">
    <source>
        <dbReference type="Proteomes" id="UP000697710"/>
    </source>
</evidence>
<comment type="caution">
    <text evidence="6">The sequence shown here is derived from an EMBL/GenBank/DDBJ whole genome shotgun (WGS) entry which is preliminary data.</text>
</comment>
<dbReference type="Pfam" id="PF01625">
    <property type="entry name" value="PMSR"/>
    <property type="match status" value="1"/>
</dbReference>
<reference evidence="6" key="2">
    <citation type="journal article" date="2021" name="Microbiome">
        <title>Successional dynamics and alternative stable states in a saline activated sludge microbial community over 9 years.</title>
        <authorList>
            <person name="Wang Y."/>
            <person name="Ye J."/>
            <person name="Ju F."/>
            <person name="Liu L."/>
            <person name="Boyd J.A."/>
            <person name="Deng Y."/>
            <person name="Parks D.H."/>
            <person name="Jiang X."/>
            <person name="Yin X."/>
            <person name="Woodcroft B.J."/>
            <person name="Tyson G.W."/>
            <person name="Hugenholtz P."/>
            <person name="Polz M.F."/>
            <person name="Zhang T."/>
        </authorList>
    </citation>
    <scope>NUCLEOTIDE SEQUENCE</scope>
    <source>
        <strain evidence="6">HKST-UBA01</strain>
    </source>
</reference>
<gene>
    <name evidence="4 6" type="primary">msrA</name>
    <name evidence="6" type="ORF">KC729_03525</name>
</gene>
<protein>
    <recommendedName>
        <fullName evidence="4">Peptide methionine sulfoxide reductase MsrA</fullName>
        <shortName evidence="4">Protein-methionine-S-oxide reductase</shortName>
        <ecNumber evidence="4">1.8.4.11</ecNumber>
    </recommendedName>
    <alternativeName>
        <fullName evidence="4">Peptide-methionine (S)-S-oxide reductase</fullName>
        <shortName evidence="4">Peptide Met(O) reductase</shortName>
    </alternativeName>
</protein>
<keyword evidence="1 4" id="KW-0560">Oxidoreductase</keyword>
<dbReference type="Proteomes" id="UP000697710">
    <property type="component" value="Unassembled WGS sequence"/>
</dbReference>
<dbReference type="Gene3D" id="3.30.1060.10">
    <property type="entry name" value="Peptide methionine sulphoxide reductase MsrA"/>
    <property type="match status" value="1"/>
</dbReference>
<dbReference type="AlphaFoldDB" id="A0A956LY37"/>
<evidence type="ECO:0000256" key="4">
    <source>
        <dbReference type="HAMAP-Rule" id="MF_01401"/>
    </source>
</evidence>
<comment type="function">
    <text evidence="4">Has an important function as a repair enzyme for proteins that have been inactivated by oxidation. Catalyzes the reversible oxidation-reduction of methionine sulfoxide in proteins to methionine.</text>
</comment>
<sequence>MIQPVIRKRRSTIETGSARKAFTTASRIPHFFRRTAARPATGLLVLSSVFLVALGCSTSDSDAKDPGSGGHGDKDTSLYRLTAADTTGLARAVFAGGCFWCEETAFEGVPGVHAAISGFAGGPEKNPTYEEVSSGKTGHTESVLVTYDPREISYQRLLEIFWVNHDPLTADRQFCDRGHQYRPAIFPQTAEQDSLAHASVAWAEAHLQVPGKIMTEITPGASFWPAENYHQDFWKKDPARYTSYRRGCGRDARLHELWGDLATGHP</sequence>
<comment type="catalytic activity">
    <reaction evidence="3 4">
        <text>[thioredoxin]-disulfide + L-methionine + H2O = L-methionine (S)-S-oxide + [thioredoxin]-dithiol</text>
        <dbReference type="Rhea" id="RHEA:19993"/>
        <dbReference type="Rhea" id="RHEA-COMP:10698"/>
        <dbReference type="Rhea" id="RHEA-COMP:10700"/>
        <dbReference type="ChEBI" id="CHEBI:15377"/>
        <dbReference type="ChEBI" id="CHEBI:29950"/>
        <dbReference type="ChEBI" id="CHEBI:50058"/>
        <dbReference type="ChEBI" id="CHEBI:57844"/>
        <dbReference type="ChEBI" id="CHEBI:58772"/>
        <dbReference type="EC" id="1.8.4.11"/>
    </reaction>
</comment>
<dbReference type="PANTHER" id="PTHR43774:SF1">
    <property type="entry name" value="PEPTIDE METHIONINE SULFOXIDE REDUCTASE MSRA 2"/>
    <property type="match status" value="1"/>
</dbReference>
<name>A0A956LY37_UNCEI</name>